<name>A0ABV7NQX3_9PSEU</name>
<sequence>MSVGGGSTTGQAKAIALTTGLPIVAVPTTYPGSGTTDVRGLTDDGAKTTGRDQRSSP</sequence>
<dbReference type="SUPFAM" id="SSF56796">
    <property type="entry name" value="Dehydroquinate synthase-like"/>
    <property type="match status" value="1"/>
</dbReference>
<protein>
    <submittedName>
        <fullName evidence="2">Iron-containing alcohol dehydrogenase</fullName>
        <ecNumber evidence="2">1.1.1.1</ecNumber>
    </submittedName>
</protein>
<dbReference type="RefSeq" id="WP_378237145.1">
    <property type="nucleotide sequence ID" value="NZ_JBHRWK010000007.1"/>
</dbReference>
<evidence type="ECO:0000313" key="3">
    <source>
        <dbReference type="Proteomes" id="UP001595645"/>
    </source>
</evidence>
<dbReference type="Proteomes" id="UP001595645">
    <property type="component" value="Unassembled WGS sequence"/>
</dbReference>
<accession>A0ABV7NQX3</accession>
<gene>
    <name evidence="2" type="ORF">ACFOSH_03420</name>
</gene>
<reference evidence="3" key="1">
    <citation type="journal article" date="2019" name="Int. J. Syst. Evol. Microbiol.">
        <title>The Global Catalogue of Microorganisms (GCM) 10K type strain sequencing project: providing services to taxonomists for standard genome sequencing and annotation.</title>
        <authorList>
            <consortium name="The Broad Institute Genomics Platform"/>
            <consortium name="The Broad Institute Genome Sequencing Center for Infectious Disease"/>
            <person name="Wu L."/>
            <person name="Ma J."/>
        </authorList>
    </citation>
    <scope>NUCLEOTIDE SEQUENCE [LARGE SCALE GENOMIC DNA]</scope>
    <source>
        <strain evidence="3">CGMCC 4.7676</strain>
    </source>
</reference>
<dbReference type="Gene3D" id="3.40.50.1970">
    <property type="match status" value="1"/>
</dbReference>
<evidence type="ECO:0000256" key="1">
    <source>
        <dbReference type="SAM" id="MobiDB-lite"/>
    </source>
</evidence>
<dbReference type="EMBL" id="JBHRWK010000007">
    <property type="protein sequence ID" value="MFC3448473.1"/>
    <property type="molecule type" value="Genomic_DNA"/>
</dbReference>
<dbReference type="EC" id="1.1.1.1" evidence="2"/>
<keyword evidence="3" id="KW-1185">Reference proteome</keyword>
<organism evidence="2 3">
    <name type="scientific">Amycolatopsis speibonae</name>
    <dbReference type="NCBI Taxonomy" id="1450224"/>
    <lineage>
        <taxon>Bacteria</taxon>
        <taxon>Bacillati</taxon>
        <taxon>Actinomycetota</taxon>
        <taxon>Actinomycetes</taxon>
        <taxon>Pseudonocardiales</taxon>
        <taxon>Pseudonocardiaceae</taxon>
        <taxon>Amycolatopsis</taxon>
    </lineage>
</organism>
<keyword evidence="2" id="KW-0560">Oxidoreductase</keyword>
<proteinExistence type="predicted"/>
<comment type="caution">
    <text evidence="2">The sequence shown here is derived from an EMBL/GenBank/DDBJ whole genome shotgun (WGS) entry which is preliminary data.</text>
</comment>
<feature type="compositionally biased region" description="Basic and acidic residues" evidence="1">
    <location>
        <begin position="40"/>
        <end position="57"/>
    </location>
</feature>
<feature type="region of interest" description="Disordered" evidence="1">
    <location>
        <begin position="25"/>
        <end position="57"/>
    </location>
</feature>
<evidence type="ECO:0000313" key="2">
    <source>
        <dbReference type="EMBL" id="MFC3448473.1"/>
    </source>
</evidence>
<dbReference type="GO" id="GO:0004022">
    <property type="term" value="F:alcohol dehydrogenase (NAD+) activity"/>
    <property type="evidence" value="ECO:0007669"/>
    <property type="project" value="UniProtKB-EC"/>
</dbReference>